<evidence type="ECO:0000313" key="5">
    <source>
        <dbReference type="Proteomes" id="UP000094147"/>
    </source>
</evidence>
<dbReference type="KEGG" id="ksd:KS2013_300"/>
<name>A0A1B3B8E8_9GAMM</name>
<dbReference type="AlphaFoldDB" id="A0A1B3B8E8"/>
<dbReference type="GO" id="GO:0009276">
    <property type="term" value="C:Gram-negative-bacterium-type cell wall"/>
    <property type="evidence" value="ECO:0007669"/>
    <property type="project" value="InterPro"/>
</dbReference>
<dbReference type="OrthoDB" id="7011844at2"/>
<dbReference type="SUPFAM" id="SSF53067">
    <property type="entry name" value="Actin-like ATPase domain"/>
    <property type="match status" value="1"/>
</dbReference>
<evidence type="ECO:0000313" key="4">
    <source>
        <dbReference type="EMBL" id="AOE49026.1"/>
    </source>
</evidence>
<keyword evidence="1" id="KW-0813">Transport</keyword>
<sequence length="407" mass="45288">MKQRLFIKVSSDEKSLQWGRLSDDEHGSDGFVDQGQLLMEDAETLGEVVSEEQIILMLPAHRVKCFNVEPPTKNRKQLEKAIPYQLEEQVIDNVETQLFALGSFDAEGRISVNVIDKGYLRQLLDLLKEAGVEPDVVVSEAACVPYFEDAWSAVVGEQVLLRQEPNLFWSADKDLVKELLKLEIQSDDLGMSQAIRIFAEDGQQLNLEGIPGLATQQESIESLFLCLAKNYREGGINLLQQEFASQKKTQRNYGQFKLPAIAALALVILGIVYLVSHIISLNNKLSTLEERTLAETQKLYPSLPLTTARIQINNSYRNIGGDDGSSSSFAGLIDKSVRAMDAKNIQFSQLEYIDSRGQLSMDVSAQSYEILTQSQRNLEAAGLKVDMRNASENGGVWTARISVGLNQ</sequence>
<organism evidence="4 5">
    <name type="scientific">Kangiella sediminilitoris</name>
    <dbReference type="NCBI Taxonomy" id="1144748"/>
    <lineage>
        <taxon>Bacteria</taxon>
        <taxon>Pseudomonadati</taxon>
        <taxon>Pseudomonadota</taxon>
        <taxon>Gammaproteobacteria</taxon>
        <taxon>Kangiellales</taxon>
        <taxon>Kangiellaceae</taxon>
        <taxon>Kangiella</taxon>
    </lineage>
</organism>
<dbReference type="GO" id="GO:0015627">
    <property type="term" value="C:type II protein secretion system complex"/>
    <property type="evidence" value="ECO:0007669"/>
    <property type="project" value="InterPro"/>
</dbReference>
<dbReference type="RefSeq" id="WP_068988708.1">
    <property type="nucleotide sequence ID" value="NZ_CP012418.1"/>
</dbReference>
<comment type="function">
    <text evidence="1">Inner membrane component of the type II secretion system required for the energy-dependent secretion of extracellular factors such as proteases and toxins from the periplasm.</text>
</comment>
<accession>A0A1B3B8E8</accession>
<dbReference type="PIRSF" id="PIRSF015761">
    <property type="entry name" value="Protein_L"/>
    <property type="match status" value="1"/>
</dbReference>
<evidence type="ECO:0000256" key="2">
    <source>
        <dbReference type="SAM" id="Phobius"/>
    </source>
</evidence>
<comment type="similarity">
    <text evidence="1">Belongs to the GSP L family.</text>
</comment>
<dbReference type="EMBL" id="CP012418">
    <property type="protein sequence ID" value="AOE49026.1"/>
    <property type="molecule type" value="Genomic_DNA"/>
</dbReference>
<dbReference type="Pfam" id="PF05134">
    <property type="entry name" value="T2SSL"/>
    <property type="match status" value="1"/>
</dbReference>
<reference evidence="5" key="1">
    <citation type="submission" date="2015-08" db="EMBL/GenBank/DDBJ databases">
        <authorList>
            <person name="Kim K.M."/>
        </authorList>
    </citation>
    <scope>NUCLEOTIDE SEQUENCE [LARGE SCALE GENOMIC DNA]</scope>
    <source>
        <strain evidence="5">KCTC 23892</strain>
    </source>
</reference>
<dbReference type="InterPro" id="IPR043129">
    <property type="entry name" value="ATPase_NBD"/>
</dbReference>
<dbReference type="NCBIfam" id="TIGR01709">
    <property type="entry name" value="typeII_sec_gspL"/>
    <property type="match status" value="1"/>
</dbReference>
<dbReference type="Gene3D" id="3.30.1360.100">
    <property type="entry name" value="General secretion pathway protein M, EpsM"/>
    <property type="match status" value="1"/>
</dbReference>
<evidence type="ECO:0000256" key="1">
    <source>
        <dbReference type="PIRNR" id="PIRNR015761"/>
    </source>
</evidence>
<keyword evidence="2" id="KW-0812">Transmembrane</keyword>
<keyword evidence="1" id="KW-0653">Protein transport</keyword>
<dbReference type="InterPro" id="IPR024230">
    <property type="entry name" value="GspL_cyto_dom"/>
</dbReference>
<keyword evidence="5" id="KW-1185">Reference proteome</keyword>
<dbReference type="STRING" id="1144748.KS2013_300"/>
<protein>
    <recommendedName>
        <fullName evidence="1">Type II secretion system protein L</fullName>
        <shortName evidence="1">T2SS protein L</shortName>
    </recommendedName>
</protein>
<feature type="domain" description="GspL cytoplasmic actin-ATPase-like" evidence="3">
    <location>
        <begin position="6"/>
        <end position="245"/>
    </location>
</feature>
<feature type="transmembrane region" description="Helical" evidence="2">
    <location>
        <begin position="256"/>
        <end position="275"/>
    </location>
</feature>
<proteinExistence type="inferred from homology"/>
<dbReference type="InterPro" id="IPR007812">
    <property type="entry name" value="T2SS_protein-GspL"/>
</dbReference>
<dbReference type="CDD" id="cd24017">
    <property type="entry name" value="ASKHA_T2SSL_N"/>
    <property type="match status" value="1"/>
</dbReference>
<evidence type="ECO:0000259" key="3">
    <source>
        <dbReference type="Pfam" id="PF05134"/>
    </source>
</evidence>
<dbReference type="GO" id="GO:0015628">
    <property type="term" value="P:protein secretion by the type II secretion system"/>
    <property type="evidence" value="ECO:0007669"/>
    <property type="project" value="InterPro"/>
</dbReference>
<gene>
    <name evidence="4" type="ORF">KS2013_300</name>
</gene>
<keyword evidence="2" id="KW-1133">Transmembrane helix</keyword>
<dbReference type="Gene3D" id="3.30.420.380">
    <property type="match status" value="1"/>
</dbReference>
<keyword evidence="2" id="KW-0472">Membrane</keyword>
<dbReference type="Proteomes" id="UP000094147">
    <property type="component" value="Chromosome"/>
</dbReference>